<dbReference type="AlphaFoldDB" id="A0A9P8ZW78"/>
<dbReference type="EMBL" id="JAGPXC010000005">
    <property type="protein sequence ID" value="KAH6653370.1"/>
    <property type="molecule type" value="Genomic_DNA"/>
</dbReference>
<dbReference type="GeneID" id="70131999"/>
<protein>
    <submittedName>
        <fullName evidence="2">Uncharacterized protein</fullName>
    </submittedName>
</protein>
<feature type="region of interest" description="Disordered" evidence="1">
    <location>
        <begin position="58"/>
        <end position="220"/>
    </location>
</feature>
<feature type="compositionally biased region" description="Low complexity" evidence="1">
    <location>
        <begin position="201"/>
        <end position="211"/>
    </location>
</feature>
<feature type="compositionally biased region" description="Polar residues" evidence="1">
    <location>
        <begin position="63"/>
        <end position="81"/>
    </location>
</feature>
<comment type="caution">
    <text evidence="2">The sequence shown here is derived from an EMBL/GenBank/DDBJ whole genome shotgun (WGS) entry which is preliminary data.</text>
</comment>
<dbReference type="Proteomes" id="UP000758603">
    <property type="component" value="Unassembled WGS sequence"/>
</dbReference>
<feature type="compositionally biased region" description="Polar residues" evidence="1">
    <location>
        <begin position="162"/>
        <end position="186"/>
    </location>
</feature>
<feature type="region of interest" description="Disordered" evidence="1">
    <location>
        <begin position="234"/>
        <end position="261"/>
    </location>
</feature>
<evidence type="ECO:0000313" key="2">
    <source>
        <dbReference type="EMBL" id="KAH6653370.1"/>
    </source>
</evidence>
<name>A0A9P8ZW78_9PEZI</name>
<reference evidence="2" key="1">
    <citation type="journal article" date="2021" name="Nat. Commun.">
        <title>Genetic determinants of endophytism in the Arabidopsis root mycobiome.</title>
        <authorList>
            <person name="Mesny F."/>
            <person name="Miyauchi S."/>
            <person name="Thiergart T."/>
            <person name="Pickel B."/>
            <person name="Atanasova L."/>
            <person name="Karlsson M."/>
            <person name="Huettel B."/>
            <person name="Barry K.W."/>
            <person name="Haridas S."/>
            <person name="Chen C."/>
            <person name="Bauer D."/>
            <person name="Andreopoulos W."/>
            <person name="Pangilinan J."/>
            <person name="LaButti K."/>
            <person name="Riley R."/>
            <person name="Lipzen A."/>
            <person name="Clum A."/>
            <person name="Drula E."/>
            <person name="Henrissat B."/>
            <person name="Kohler A."/>
            <person name="Grigoriev I.V."/>
            <person name="Martin F.M."/>
            <person name="Hacquard S."/>
        </authorList>
    </citation>
    <scope>NUCLEOTIDE SEQUENCE</scope>
    <source>
        <strain evidence="2">MPI-SDFR-AT-0073</strain>
    </source>
</reference>
<evidence type="ECO:0000313" key="3">
    <source>
        <dbReference type="Proteomes" id="UP000758603"/>
    </source>
</evidence>
<proteinExistence type="predicted"/>
<feature type="compositionally biased region" description="Basic and acidic residues" evidence="1">
    <location>
        <begin position="241"/>
        <end position="250"/>
    </location>
</feature>
<evidence type="ECO:0000256" key="1">
    <source>
        <dbReference type="SAM" id="MobiDB-lite"/>
    </source>
</evidence>
<dbReference type="OrthoDB" id="5153959at2759"/>
<feature type="compositionally biased region" description="Basic residues" evidence="1">
    <location>
        <begin position="552"/>
        <end position="567"/>
    </location>
</feature>
<organism evidence="2 3">
    <name type="scientific">Truncatella angustata</name>
    <dbReference type="NCBI Taxonomy" id="152316"/>
    <lineage>
        <taxon>Eukaryota</taxon>
        <taxon>Fungi</taxon>
        <taxon>Dikarya</taxon>
        <taxon>Ascomycota</taxon>
        <taxon>Pezizomycotina</taxon>
        <taxon>Sordariomycetes</taxon>
        <taxon>Xylariomycetidae</taxon>
        <taxon>Amphisphaeriales</taxon>
        <taxon>Sporocadaceae</taxon>
        <taxon>Truncatella</taxon>
    </lineage>
</organism>
<accession>A0A9P8ZW78</accession>
<feature type="region of interest" description="Disordered" evidence="1">
    <location>
        <begin position="321"/>
        <end position="393"/>
    </location>
</feature>
<keyword evidence="3" id="KW-1185">Reference proteome</keyword>
<sequence>MPVSLDNISFYEPPKKSAQALSSHTEASRIVLPVTSDFIHIMFPRNTSSGPRVNISEAEQDLARSSSSPEVIGQAGTSGRVNSELEDKGATSAGSTMAKSTKIEPLLEPSTIKPNDGKEFHSLQTHEGVHDHSTKGTFHGSEAPSGLHSTRPLQGRRMLSFASRTFPSEVESTSTKLRDQVSASTRDASDLPDISTRCIDRPTTIPDTIPTGASTNTMPHSSSTYFEASNLLVSQSQSREPCGDEQHTSERPSSPGNVTCNDTPIRAESCFEDTVSLPLSRGRATSIEIAPELASQRTIGDSLTSMNASLRKHSPVLHCEPISPKRMCTRGSPRGGSVGLREPGNERVDEAPYEDFEFDPTPSADQQGKKEFRVSGQRTHSTLDPSHDRSIRGTSHCKIDHATVTSARLPTCAETSNRFEEWSLRDAILKRVTVGGASTLQVQFSWNPDPATDHSCACSGGEGFQLSKRDLHGPIFTGVSEPMTGGSPSPDYDCFIIDQKEIDGETYFLCRWDPTYEHSSFVSDEAVRIWRETQKQKTQTVNKGNTEEKKANGVRRRGRPRKNPLPK</sequence>
<feature type="region of interest" description="Disordered" evidence="1">
    <location>
        <begin position="533"/>
        <end position="567"/>
    </location>
</feature>
<gene>
    <name evidence="2" type="ORF">BKA67DRAFT_569293</name>
</gene>
<dbReference type="RefSeq" id="XP_045957647.1">
    <property type="nucleotide sequence ID" value="XM_046103107.1"/>
</dbReference>
<feature type="compositionally biased region" description="Polar residues" evidence="1">
    <location>
        <begin position="251"/>
        <end position="261"/>
    </location>
</feature>